<dbReference type="WBParaSite" id="ASIM_0000906001-mRNA-1">
    <property type="protein sequence ID" value="ASIM_0000906001-mRNA-1"/>
    <property type="gene ID" value="ASIM_0000906001"/>
</dbReference>
<protein>
    <submittedName>
        <fullName evidence="3">Translocation protein SEC62 (inferred by orthology to a human protein)</fullName>
    </submittedName>
</protein>
<dbReference type="EMBL" id="UYRR01024942">
    <property type="protein sequence ID" value="VDK34497.1"/>
    <property type="molecule type" value="Genomic_DNA"/>
</dbReference>
<evidence type="ECO:0000313" key="2">
    <source>
        <dbReference type="Proteomes" id="UP000267096"/>
    </source>
</evidence>
<dbReference type="AlphaFoldDB" id="A0A0M3JN20"/>
<evidence type="ECO:0000313" key="3">
    <source>
        <dbReference type="WBParaSite" id="ASIM_0000906001-mRNA-1"/>
    </source>
</evidence>
<accession>A0A0M3JN20</accession>
<organism evidence="3">
    <name type="scientific">Anisakis simplex</name>
    <name type="common">Herring worm</name>
    <dbReference type="NCBI Taxonomy" id="6269"/>
    <lineage>
        <taxon>Eukaryota</taxon>
        <taxon>Metazoa</taxon>
        <taxon>Ecdysozoa</taxon>
        <taxon>Nematoda</taxon>
        <taxon>Chromadorea</taxon>
        <taxon>Rhabditida</taxon>
        <taxon>Spirurina</taxon>
        <taxon>Ascaridomorpha</taxon>
        <taxon>Ascaridoidea</taxon>
        <taxon>Anisakidae</taxon>
        <taxon>Anisakis</taxon>
        <taxon>Anisakis simplex complex</taxon>
    </lineage>
</organism>
<dbReference type="Proteomes" id="UP000267096">
    <property type="component" value="Unassembled WGS sequence"/>
</dbReference>
<dbReference type="InterPro" id="IPR036388">
    <property type="entry name" value="WH-like_DNA-bd_sf"/>
</dbReference>
<dbReference type="OrthoDB" id="200187at2759"/>
<name>A0A0M3JN20_ANISI</name>
<sequence>MLFNHRFTGSKAVDVLYESKKYGHQAKDAKFPTRLAAVAFMRSLLEKGLFFRARKLVSKRKEDKKVSEVLQRICTNA</sequence>
<gene>
    <name evidence="1" type="ORF">ASIM_LOCUS8801</name>
</gene>
<proteinExistence type="predicted"/>
<reference evidence="3" key="1">
    <citation type="submission" date="2017-02" db="UniProtKB">
        <authorList>
            <consortium name="WormBaseParasite"/>
        </authorList>
    </citation>
    <scope>IDENTIFICATION</scope>
</reference>
<dbReference type="Gene3D" id="1.10.10.10">
    <property type="entry name" value="Winged helix-like DNA-binding domain superfamily/Winged helix DNA-binding domain"/>
    <property type="match status" value="1"/>
</dbReference>
<reference evidence="1 2" key="2">
    <citation type="submission" date="2018-11" db="EMBL/GenBank/DDBJ databases">
        <authorList>
            <consortium name="Pathogen Informatics"/>
        </authorList>
    </citation>
    <scope>NUCLEOTIDE SEQUENCE [LARGE SCALE GENOMIC DNA]</scope>
</reference>
<keyword evidence="2" id="KW-1185">Reference proteome</keyword>
<evidence type="ECO:0000313" key="1">
    <source>
        <dbReference type="EMBL" id="VDK34497.1"/>
    </source>
</evidence>